<feature type="transmembrane region" description="Helical" evidence="2">
    <location>
        <begin position="6"/>
        <end position="30"/>
    </location>
</feature>
<keyword evidence="2" id="KW-0812">Transmembrane</keyword>
<reference evidence="3" key="1">
    <citation type="submission" date="2019-04" db="EMBL/GenBank/DDBJ databases">
        <title>Evolution of Biomass-Degrading Anaerobic Consortia Revealed by Metagenomics.</title>
        <authorList>
            <person name="Peng X."/>
        </authorList>
    </citation>
    <scope>NUCLEOTIDE SEQUENCE</scope>
    <source>
        <strain evidence="3">SIG254</strain>
    </source>
</reference>
<comment type="caution">
    <text evidence="3">The sequence shown here is derived from an EMBL/GenBank/DDBJ whole genome shotgun (WGS) entry which is preliminary data.</text>
</comment>
<accession>A0A927WCB7</accession>
<dbReference type="Proteomes" id="UP000768462">
    <property type="component" value="Unassembled WGS sequence"/>
</dbReference>
<feature type="compositionally biased region" description="Basic and acidic residues" evidence="1">
    <location>
        <begin position="66"/>
        <end position="83"/>
    </location>
</feature>
<keyword evidence="2" id="KW-1133">Transmembrane helix</keyword>
<proteinExistence type="predicted"/>
<evidence type="ECO:0000256" key="1">
    <source>
        <dbReference type="SAM" id="MobiDB-lite"/>
    </source>
</evidence>
<gene>
    <name evidence="3" type="ORF">E7215_12905</name>
</gene>
<dbReference type="AlphaFoldDB" id="A0A927WCB7"/>
<evidence type="ECO:0000313" key="4">
    <source>
        <dbReference type="Proteomes" id="UP000768462"/>
    </source>
</evidence>
<evidence type="ECO:0000256" key="2">
    <source>
        <dbReference type="SAM" id="Phobius"/>
    </source>
</evidence>
<name>A0A927WCB7_9CLOT</name>
<evidence type="ECO:0000313" key="3">
    <source>
        <dbReference type="EMBL" id="MBE6061053.1"/>
    </source>
</evidence>
<organism evidence="3 4">
    <name type="scientific">Clostridium sulfidigenes</name>
    <dbReference type="NCBI Taxonomy" id="318464"/>
    <lineage>
        <taxon>Bacteria</taxon>
        <taxon>Bacillati</taxon>
        <taxon>Bacillota</taxon>
        <taxon>Clostridia</taxon>
        <taxon>Eubacteriales</taxon>
        <taxon>Clostridiaceae</taxon>
        <taxon>Clostridium</taxon>
    </lineage>
</organism>
<feature type="region of interest" description="Disordered" evidence="1">
    <location>
        <begin position="66"/>
        <end position="89"/>
    </location>
</feature>
<keyword evidence="2" id="KW-0472">Membrane</keyword>
<dbReference type="EMBL" id="SVCM01000148">
    <property type="protein sequence ID" value="MBE6061053.1"/>
    <property type="molecule type" value="Genomic_DNA"/>
</dbReference>
<protein>
    <submittedName>
        <fullName evidence="3">Uncharacterized protein</fullName>
    </submittedName>
</protein>
<sequence length="89" mass="10342">MVYLDIILKILGILSLITFMIIIIWGFVVFNSIYSQLRYSNYILEKISHILNISCIDMHAKEKEQQQKSEIIDENSNSERLDSTSDSTI</sequence>